<dbReference type="Proteomes" id="UP000237819">
    <property type="component" value="Unassembled WGS sequence"/>
</dbReference>
<proteinExistence type="predicted"/>
<name>A0A2S8GGV5_9BACT</name>
<evidence type="ECO:0000313" key="3">
    <source>
        <dbReference type="Proteomes" id="UP000237819"/>
    </source>
</evidence>
<evidence type="ECO:0000313" key="2">
    <source>
        <dbReference type="EMBL" id="PQO43540.1"/>
    </source>
</evidence>
<protein>
    <submittedName>
        <fullName evidence="2">Uncharacterized protein</fullName>
    </submittedName>
</protein>
<evidence type="ECO:0000256" key="1">
    <source>
        <dbReference type="SAM" id="Phobius"/>
    </source>
</evidence>
<feature type="transmembrane region" description="Helical" evidence="1">
    <location>
        <begin position="23"/>
        <end position="44"/>
    </location>
</feature>
<dbReference type="EMBL" id="PUHZ01000023">
    <property type="protein sequence ID" value="PQO43540.1"/>
    <property type="molecule type" value="Genomic_DNA"/>
</dbReference>
<gene>
    <name evidence="2" type="ORF">C5Y93_23100</name>
</gene>
<dbReference type="AlphaFoldDB" id="A0A2S8GGV5"/>
<keyword evidence="1" id="KW-0472">Membrane</keyword>
<keyword evidence="1" id="KW-0812">Transmembrane</keyword>
<dbReference type="RefSeq" id="WP_105337826.1">
    <property type="nucleotide sequence ID" value="NZ_PUHZ01000023.1"/>
</dbReference>
<comment type="caution">
    <text evidence="2">The sequence shown here is derived from an EMBL/GenBank/DDBJ whole genome shotgun (WGS) entry which is preliminary data.</text>
</comment>
<organism evidence="2 3">
    <name type="scientific">Blastopirellula marina</name>
    <dbReference type="NCBI Taxonomy" id="124"/>
    <lineage>
        <taxon>Bacteria</taxon>
        <taxon>Pseudomonadati</taxon>
        <taxon>Planctomycetota</taxon>
        <taxon>Planctomycetia</taxon>
        <taxon>Pirellulales</taxon>
        <taxon>Pirellulaceae</taxon>
        <taxon>Blastopirellula</taxon>
    </lineage>
</organism>
<dbReference type="OrthoDB" id="289688at2"/>
<reference evidence="2 3" key="1">
    <citation type="submission" date="2018-02" db="EMBL/GenBank/DDBJ databases">
        <title>Comparative genomes isolates from brazilian mangrove.</title>
        <authorList>
            <person name="Araujo J.E."/>
            <person name="Taketani R.G."/>
            <person name="Silva M.C.P."/>
            <person name="Loureco M.V."/>
            <person name="Andreote F.D."/>
        </authorList>
    </citation>
    <scope>NUCLEOTIDE SEQUENCE [LARGE SCALE GENOMIC DNA]</scope>
    <source>
        <strain evidence="2 3">Nap-Phe MGV</strain>
    </source>
</reference>
<keyword evidence="1" id="KW-1133">Transmembrane helix</keyword>
<feature type="transmembrane region" description="Helical" evidence="1">
    <location>
        <begin position="79"/>
        <end position="99"/>
    </location>
</feature>
<sequence length="123" mass="13854">MTRSFRPLTGPLYLSMHARLEQFARHAIAPAILIALALLVSYLVELLTFSETHAIFLWLHDTGEFGSVPHTHRLAFPLWLFPLVILATLGLLTFISFGLTRLWKPKKSREGQSPQSVENSTAD</sequence>
<accession>A0A2S8GGV5</accession>